<dbReference type="PANTHER" id="PTHR43464:SF19">
    <property type="entry name" value="UBIQUINONE BIOSYNTHESIS O-METHYLTRANSFERASE, MITOCHONDRIAL"/>
    <property type="match status" value="1"/>
</dbReference>
<dbReference type="Proteomes" id="UP001500363">
    <property type="component" value="Unassembled WGS sequence"/>
</dbReference>
<name>A0ABN2BZ98_9ACTN</name>
<keyword evidence="6" id="KW-1185">Reference proteome</keyword>
<proteinExistence type="predicted"/>
<dbReference type="RefSeq" id="WP_344180512.1">
    <property type="nucleotide sequence ID" value="NZ_BAAANC010000003.1"/>
</dbReference>
<dbReference type="EMBL" id="BAAANC010000003">
    <property type="protein sequence ID" value="GAA1549493.1"/>
    <property type="molecule type" value="Genomic_DNA"/>
</dbReference>
<evidence type="ECO:0000313" key="5">
    <source>
        <dbReference type="EMBL" id="GAA1549493.1"/>
    </source>
</evidence>
<accession>A0ABN2BZ98</accession>
<evidence type="ECO:0000256" key="1">
    <source>
        <dbReference type="ARBA" id="ARBA00022603"/>
    </source>
</evidence>
<dbReference type="Gene3D" id="3.40.50.150">
    <property type="entry name" value="Vaccinia Virus protein VP39"/>
    <property type="match status" value="1"/>
</dbReference>
<gene>
    <name evidence="5" type="ORF">GCM10009741_61950</name>
</gene>
<keyword evidence="3" id="KW-0949">S-adenosyl-L-methionine</keyword>
<dbReference type="InterPro" id="IPR029063">
    <property type="entry name" value="SAM-dependent_MTases_sf"/>
</dbReference>
<dbReference type="CDD" id="cd02440">
    <property type="entry name" value="AdoMet_MTases"/>
    <property type="match status" value="1"/>
</dbReference>
<organism evidence="5 6">
    <name type="scientific">Kribbella lupini</name>
    <dbReference type="NCBI Taxonomy" id="291602"/>
    <lineage>
        <taxon>Bacteria</taxon>
        <taxon>Bacillati</taxon>
        <taxon>Actinomycetota</taxon>
        <taxon>Actinomycetes</taxon>
        <taxon>Propionibacteriales</taxon>
        <taxon>Kribbellaceae</taxon>
        <taxon>Kribbella</taxon>
    </lineage>
</organism>
<feature type="domain" description="Methyltransferase" evidence="4">
    <location>
        <begin position="42"/>
        <end position="140"/>
    </location>
</feature>
<keyword evidence="2" id="KW-0808">Transferase</keyword>
<evidence type="ECO:0000256" key="2">
    <source>
        <dbReference type="ARBA" id="ARBA00022679"/>
    </source>
</evidence>
<dbReference type="PANTHER" id="PTHR43464">
    <property type="entry name" value="METHYLTRANSFERASE"/>
    <property type="match status" value="1"/>
</dbReference>
<comment type="caution">
    <text evidence="5">The sequence shown here is derived from an EMBL/GenBank/DDBJ whole genome shotgun (WGS) entry which is preliminary data.</text>
</comment>
<sequence length="251" mass="27259">MAGYRALTDVYEWLIPDQKLTPDGAVSAVGDLVRSLPPGARVLDCACGTGQLAVGLAALDLDVVASDASPGMVRRTQELADQEGVSLNAFEAPWDELPDHLDASTFDAVFCVGNSLGHAEGASGRQSALASMARLLKPGGRLVLTSRTWESIRDAGTRTDVWDRLVRRNGRDAVVMYQWEIAATWEQEHHLQIVVAQIEPDGTVISGSERLSIWPFRYDELTKQLQAVGLTTHDLTFDPDGSGYKVVAVRE</sequence>
<dbReference type="GO" id="GO:0032259">
    <property type="term" value="P:methylation"/>
    <property type="evidence" value="ECO:0007669"/>
    <property type="project" value="UniProtKB-KW"/>
</dbReference>
<reference evidence="5 6" key="1">
    <citation type="journal article" date="2019" name="Int. J. Syst. Evol. Microbiol.">
        <title>The Global Catalogue of Microorganisms (GCM) 10K type strain sequencing project: providing services to taxonomists for standard genome sequencing and annotation.</title>
        <authorList>
            <consortium name="The Broad Institute Genomics Platform"/>
            <consortium name="The Broad Institute Genome Sequencing Center for Infectious Disease"/>
            <person name="Wu L."/>
            <person name="Ma J."/>
        </authorList>
    </citation>
    <scope>NUCLEOTIDE SEQUENCE [LARGE SCALE GENOMIC DNA]</scope>
    <source>
        <strain evidence="5 6">JCM 14303</strain>
    </source>
</reference>
<dbReference type="Pfam" id="PF13649">
    <property type="entry name" value="Methyltransf_25"/>
    <property type="match status" value="1"/>
</dbReference>
<evidence type="ECO:0000259" key="4">
    <source>
        <dbReference type="Pfam" id="PF13649"/>
    </source>
</evidence>
<dbReference type="InterPro" id="IPR041698">
    <property type="entry name" value="Methyltransf_25"/>
</dbReference>
<dbReference type="GO" id="GO:0008168">
    <property type="term" value="F:methyltransferase activity"/>
    <property type="evidence" value="ECO:0007669"/>
    <property type="project" value="UniProtKB-KW"/>
</dbReference>
<keyword evidence="1 5" id="KW-0489">Methyltransferase</keyword>
<dbReference type="SUPFAM" id="SSF53335">
    <property type="entry name" value="S-adenosyl-L-methionine-dependent methyltransferases"/>
    <property type="match status" value="1"/>
</dbReference>
<protein>
    <submittedName>
        <fullName evidence="5">Class I SAM-dependent methyltransferase</fullName>
    </submittedName>
</protein>
<evidence type="ECO:0000256" key="3">
    <source>
        <dbReference type="ARBA" id="ARBA00022691"/>
    </source>
</evidence>
<evidence type="ECO:0000313" key="6">
    <source>
        <dbReference type="Proteomes" id="UP001500363"/>
    </source>
</evidence>